<dbReference type="AlphaFoldDB" id="A0AAP0JG72"/>
<dbReference type="EMBL" id="JBBNAG010000005">
    <property type="protein sequence ID" value="KAK9133476.1"/>
    <property type="molecule type" value="Genomic_DNA"/>
</dbReference>
<evidence type="ECO:0000256" key="1">
    <source>
        <dbReference type="SAM" id="Phobius"/>
    </source>
</evidence>
<dbReference type="SUPFAM" id="SSF52047">
    <property type="entry name" value="RNI-like"/>
    <property type="match status" value="1"/>
</dbReference>
<keyword evidence="1" id="KW-0472">Membrane</keyword>
<dbReference type="InterPro" id="IPR053772">
    <property type="entry name" value="At1g61320/At1g61330-like"/>
</dbReference>
<gene>
    <name evidence="2" type="ORF">Scep_013004</name>
</gene>
<keyword evidence="1" id="KW-0812">Transmembrane</keyword>
<evidence type="ECO:0000313" key="3">
    <source>
        <dbReference type="Proteomes" id="UP001419268"/>
    </source>
</evidence>
<dbReference type="InterPro" id="IPR032675">
    <property type="entry name" value="LRR_dom_sf"/>
</dbReference>
<organism evidence="2 3">
    <name type="scientific">Stephania cephalantha</name>
    <dbReference type="NCBI Taxonomy" id="152367"/>
    <lineage>
        <taxon>Eukaryota</taxon>
        <taxon>Viridiplantae</taxon>
        <taxon>Streptophyta</taxon>
        <taxon>Embryophyta</taxon>
        <taxon>Tracheophyta</taxon>
        <taxon>Spermatophyta</taxon>
        <taxon>Magnoliopsida</taxon>
        <taxon>Ranunculales</taxon>
        <taxon>Menispermaceae</taxon>
        <taxon>Menispermoideae</taxon>
        <taxon>Cissampelideae</taxon>
        <taxon>Stephania</taxon>
    </lineage>
</organism>
<feature type="transmembrane region" description="Helical" evidence="1">
    <location>
        <begin position="7"/>
        <end position="27"/>
    </location>
</feature>
<sequence length="254" mass="29869">MVEFTDLLEHVFIVILCFLPFMDAIILCSCTKQWLNLCTCCKTIELDRSKFLKQARAHCWTIGIRRYFAFYVRRLLPRFTKPELDCIKLKLHFEMNYCKDKVFIEKLLAFAAAKKIKELHLDFSDEEIIYLFHRYDTRRDTVESFPSLFNVTDSLYQVTTLRVLSLGCCGLSNFNFDKKFMQLTSLSFAGMFVTREIVIHIGSNRPNLEELSIVDCDVTRVIMQFSSTWLKLKILIIRHARPYLKGLELFAPNI</sequence>
<keyword evidence="3" id="KW-1185">Reference proteome</keyword>
<protein>
    <recommendedName>
        <fullName evidence="4">F-box domain-containing protein</fullName>
    </recommendedName>
</protein>
<dbReference type="Gene3D" id="3.80.10.10">
    <property type="entry name" value="Ribonuclease Inhibitor"/>
    <property type="match status" value="1"/>
</dbReference>
<reference evidence="2 3" key="1">
    <citation type="submission" date="2024-01" db="EMBL/GenBank/DDBJ databases">
        <title>Genome assemblies of Stephania.</title>
        <authorList>
            <person name="Yang L."/>
        </authorList>
    </citation>
    <scope>NUCLEOTIDE SEQUENCE [LARGE SCALE GENOMIC DNA]</scope>
    <source>
        <strain evidence="2">JXDWG</strain>
        <tissue evidence="2">Leaf</tissue>
    </source>
</reference>
<dbReference type="Proteomes" id="UP001419268">
    <property type="component" value="Unassembled WGS sequence"/>
</dbReference>
<comment type="caution">
    <text evidence="2">The sequence shown here is derived from an EMBL/GenBank/DDBJ whole genome shotgun (WGS) entry which is preliminary data.</text>
</comment>
<name>A0AAP0JG72_9MAGN</name>
<keyword evidence="1" id="KW-1133">Transmembrane helix</keyword>
<accession>A0AAP0JG72</accession>
<dbReference type="PANTHER" id="PTHR34145">
    <property type="entry name" value="OS02G0105600 PROTEIN"/>
    <property type="match status" value="1"/>
</dbReference>
<evidence type="ECO:0008006" key="4">
    <source>
        <dbReference type="Google" id="ProtNLM"/>
    </source>
</evidence>
<proteinExistence type="predicted"/>
<evidence type="ECO:0000313" key="2">
    <source>
        <dbReference type="EMBL" id="KAK9133476.1"/>
    </source>
</evidence>